<feature type="chain" id="PRO_5036907177" description="Galactose oxidase" evidence="2">
    <location>
        <begin position="24"/>
        <end position="525"/>
    </location>
</feature>
<reference evidence="3" key="1">
    <citation type="submission" date="2020-07" db="EMBL/GenBank/DDBJ databases">
        <title>Huge and variable diversity of episymbiotic CPR bacteria and DPANN archaea in groundwater ecosystems.</title>
        <authorList>
            <person name="He C.Y."/>
            <person name="Keren R."/>
            <person name="Whittaker M."/>
            <person name="Farag I.F."/>
            <person name="Doudna J."/>
            <person name="Cate J.H.D."/>
            <person name="Banfield J.F."/>
        </authorList>
    </citation>
    <scope>NUCLEOTIDE SEQUENCE</scope>
    <source>
        <strain evidence="3">NC_groundwater_1813_Pr3_B-0.1um_71_17</strain>
    </source>
</reference>
<evidence type="ECO:0000256" key="2">
    <source>
        <dbReference type="SAM" id="SignalP"/>
    </source>
</evidence>
<feature type="region of interest" description="Disordered" evidence="1">
    <location>
        <begin position="487"/>
        <end position="508"/>
    </location>
</feature>
<dbReference type="SUPFAM" id="SSF50965">
    <property type="entry name" value="Galactose oxidase, central domain"/>
    <property type="match status" value="1"/>
</dbReference>
<feature type="signal peptide" evidence="2">
    <location>
        <begin position="1"/>
        <end position="23"/>
    </location>
</feature>
<dbReference type="Gene3D" id="2.120.10.80">
    <property type="entry name" value="Kelch-type beta propeller"/>
    <property type="match status" value="3"/>
</dbReference>
<comment type="caution">
    <text evidence="3">The sequence shown here is derived from an EMBL/GenBank/DDBJ whole genome shotgun (WGS) entry which is preliminary data.</text>
</comment>
<name>A0A933SEH6_UNCEI</name>
<dbReference type="PANTHER" id="PTHR23244">
    <property type="entry name" value="KELCH REPEAT DOMAIN"/>
    <property type="match status" value="1"/>
</dbReference>
<organism evidence="3 4">
    <name type="scientific">Eiseniibacteriota bacterium</name>
    <dbReference type="NCBI Taxonomy" id="2212470"/>
    <lineage>
        <taxon>Bacteria</taxon>
        <taxon>Candidatus Eiseniibacteriota</taxon>
    </lineage>
</organism>
<protein>
    <recommendedName>
        <fullName evidence="5">Galactose oxidase</fullName>
    </recommendedName>
</protein>
<dbReference type="InterPro" id="IPR015915">
    <property type="entry name" value="Kelch-typ_b-propeller"/>
</dbReference>
<evidence type="ECO:0000313" key="4">
    <source>
        <dbReference type="Proteomes" id="UP000696931"/>
    </source>
</evidence>
<dbReference type="AlphaFoldDB" id="A0A933SEH6"/>
<evidence type="ECO:0008006" key="5">
    <source>
        <dbReference type="Google" id="ProtNLM"/>
    </source>
</evidence>
<dbReference type="Proteomes" id="UP000696931">
    <property type="component" value="Unassembled WGS sequence"/>
</dbReference>
<dbReference type="PANTHER" id="PTHR23244:SF456">
    <property type="entry name" value="MULTIPLE EPIDERMAL GROWTH FACTOR-LIKE DOMAINS PROTEIN 8"/>
    <property type="match status" value="1"/>
</dbReference>
<evidence type="ECO:0000256" key="1">
    <source>
        <dbReference type="SAM" id="MobiDB-lite"/>
    </source>
</evidence>
<dbReference type="InterPro" id="IPR011043">
    <property type="entry name" value="Gal_Oxase/kelch_b-propeller"/>
</dbReference>
<gene>
    <name evidence="3" type="ORF">HZA61_10365</name>
</gene>
<dbReference type="Pfam" id="PF24681">
    <property type="entry name" value="Kelch_KLHDC2_KLHL20_DRC7"/>
    <property type="match status" value="1"/>
</dbReference>
<accession>A0A933SEH6</accession>
<evidence type="ECO:0000313" key="3">
    <source>
        <dbReference type="EMBL" id="MBI5169881.1"/>
    </source>
</evidence>
<dbReference type="EMBL" id="JACRIW010000075">
    <property type="protein sequence ID" value="MBI5169881.1"/>
    <property type="molecule type" value="Genomic_DNA"/>
</dbReference>
<sequence>MPRRRVVLACLLAGLATAASVSATILHPGKWTQNAQVHRVFATAVNLMLLPGTDPTNPVQSQILWWADDHSAPIVGEPDGNHGGRFDWWPDSDASLNSGNFPDTTHGPSGTFVSDVLEETGFNIFCSGLGHLPSGLGFVVGGTTEAENGETRAATYDPVTKQWTVLTGQMQAGRWYPTATTLPDGRMLITTSGSQYRHVWMFGGAENDIQLQRMPVSHTKGWELGVIPSFDSYVSWAARVPPVPRRGHTASFSLGSRQAIFGGQKSDGSGMLNDLWLLARDENQGGSNYQYLWHRRTPATESPVSPTARAFHSAVSPNDGEMVIFGGLSVTQQALNDVWGVTLKNNSTEAYWINRLPTASSEPFPARFGQAVVWHKDPSNVVANDCAYVYGGSGNLGSLPTDNAVYRMKLVGTDQVEWTKCTVENPTVGPGPRMFMATGLINRARVANGPEINGMVVYGGRTFENQVSDSLFVLWITGPTTVRWQPVAQSGTRPPRAGERGRRGHRELGGVLAVGRKDGRWNRET</sequence>
<proteinExistence type="predicted"/>
<keyword evidence="2" id="KW-0732">Signal</keyword>